<dbReference type="InterPro" id="IPR011250">
    <property type="entry name" value="OMP/PagP_B-barrel"/>
</dbReference>
<reference evidence="2" key="1">
    <citation type="submission" date="2021-09" db="EMBL/GenBank/DDBJ databases">
        <title>Genome of Aequorivita sp. strain F64183.</title>
        <authorList>
            <person name="Wang Y."/>
        </authorList>
    </citation>
    <scope>NUCLEOTIDE SEQUENCE</scope>
    <source>
        <strain evidence="2">F64183</strain>
    </source>
</reference>
<gene>
    <name evidence="2" type="ORF">K8344_09705</name>
</gene>
<dbReference type="RefSeq" id="WP_237608498.1">
    <property type="nucleotide sequence ID" value="NZ_JAIRBB010000007.1"/>
</dbReference>
<dbReference type="Proteomes" id="UP001139462">
    <property type="component" value="Unassembled WGS sequence"/>
</dbReference>
<feature type="domain" description="Outer membrane protein beta-barrel" evidence="1">
    <location>
        <begin position="19"/>
        <end position="169"/>
    </location>
</feature>
<organism evidence="2 3">
    <name type="scientific">Aequorivita xiaoshiensis</name>
    <dbReference type="NCBI Taxonomy" id="2874476"/>
    <lineage>
        <taxon>Bacteria</taxon>
        <taxon>Pseudomonadati</taxon>
        <taxon>Bacteroidota</taxon>
        <taxon>Flavobacteriia</taxon>
        <taxon>Flavobacteriales</taxon>
        <taxon>Flavobacteriaceae</taxon>
        <taxon>Aequorivita</taxon>
    </lineage>
</organism>
<dbReference type="EMBL" id="JAIRBB010000007">
    <property type="protein sequence ID" value="MCG2431393.1"/>
    <property type="molecule type" value="Genomic_DNA"/>
</dbReference>
<sequence>MKKLIVTVIILFIGVNSYSQEFDLGVKAGINFSNVYGLDKLNLEYTEGIVVGVFAGVKFSDRIGLQVDALYSEQGAKFTSSGSGKFDLTYLNVPVVLKYYLVDDQPLYIQVGPQVGFLINDDLRTVIDNSSVNAAGNDTDIAAVMGMGYDFPYGIRLEGRFNLGITSITDYQLESGRHKYISLTIGYSFL</sequence>
<proteinExistence type="predicted"/>
<evidence type="ECO:0000259" key="1">
    <source>
        <dbReference type="Pfam" id="PF13568"/>
    </source>
</evidence>
<dbReference type="AlphaFoldDB" id="A0A9X1R4H1"/>
<comment type="caution">
    <text evidence="2">The sequence shown here is derived from an EMBL/GenBank/DDBJ whole genome shotgun (WGS) entry which is preliminary data.</text>
</comment>
<dbReference type="Pfam" id="PF13568">
    <property type="entry name" value="OMP_b-brl_2"/>
    <property type="match status" value="1"/>
</dbReference>
<dbReference type="SUPFAM" id="SSF56925">
    <property type="entry name" value="OMPA-like"/>
    <property type="match status" value="1"/>
</dbReference>
<accession>A0A9X1R4H1</accession>
<protein>
    <submittedName>
        <fullName evidence="2">PorT family protein</fullName>
    </submittedName>
</protein>
<dbReference type="Gene3D" id="2.40.160.20">
    <property type="match status" value="1"/>
</dbReference>
<evidence type="ECO:0000313" key="3">
    <source>
        <dbReference type="Proteomes" id="UP001139462"/>
    </source>
</evidence>
<name>A0A9X1R4H1_9FLAO</name>
<evidence type="ECO:0000313" key="2">
    <source>
        <dbReference type="EMBL" id="MCG2431393.1"/>
    </source>
</evidence>
<keyword evidence="3" id="KW-1185">Reference proteome</keyword>
<dbReference type="InterPro" id="IPR025665">
    <property type="entry name" value="Beta-barrel_OMP_2"/>
</dbReference>